<dbReference type="OrthoDB" id="2740448at2759"/>
<accession>A0A084QT87</accession>
<dbReference type="Proteomes" id="UP000028524">
    <property type="component" value="Unassembled WGS sequence"/>
</dbReference>
<evidence type="ECO:0000313" key="3">
    <source>
        <dbReference type="Proteomes" id="UP000028524"/>
    </source>
</evidence>
<organism evidence="2 3">
    <name type="scientific">Stachybotrys chlorohalonatus (strain IBT 40285)</name>
    <dbReference type="NCBI Taxonomy" id="1283841"/>
    <lineage>
        <taxon>Eukaryota</taxon>
        <taxon>Fungi</taxon>
        <taxon>Dikarya</taxon>
        <taxon>Ascomycota</taxon>
        <taxon>Pezizomycotina</taxon>
        <taxon>Sordariomycetes</taxon>
        <taxon>Hypocreomycetidae</taxon>
        <taxon>Hypocreales</taxon>
        <taxon>Stachybotryaceae</taxon>
        <taxon>Stachybotrys</taxon>
    </lineage>
</organism>
<dbReference type="HOGENOM" id="CLU_091801_0_0_1"/>
<name>A0A084QT87_STAC4</name>
<dbReference type="AlphaFoldDB" id="A0A084QT87"/>
<proteinExistence type="predicted"/>
<dbReference type="STRING" id="1283841.A0A084QT87"/>
<protein>
    <submittedName>
        <fullName evidence="2">Uncharacterized protein</fullName>
    </submittedName>
</protein>
<dbReference type="OMA" id="FRICAAH"/>
<reference evidence="2 3" key="1">
    <citation type="journal article" date="2014" name="BMC Genomics">
        <title>Comparative genome sequencing reveals chemotype-specific gene clusters in the toxigenic black mold Stachybotrys.</title>
        <authorList>
            <person name="Semeiks J."/>
            <person name="Borek D."/>
            <person name="Otwinowski Z."/>
            <person name="Grishin N.V."/>
        </authorList>
    </citation>
    <scope>NUCLEOTIDE SEQUENCE [LARGE SCALE GENOMIC DNA]</scope>
    <source>
        <strain evidence="2 3">IBT 40285</strain>
    </source>
</reference>
<gene>
    <name evidence="2" type="ORF">S40285_05254</name>
</gene>
<evidence type="ECO:0000256" key="1">
    <source>
        <dbReference type="SAM" id="MobiDB-lite"/>
    </source>
</evidence>
<keyword evidence="3" id="KW-1185">Reference proteome</keyword>
<sequence>MGKKSRQTKPSPPDPPISLPTIPSSILATTSVIAADPMLGWRVRVLIHDFLNVAKDPSAERRLNTTTDEHYISVPYFDEAEAAMVKAAAVDVDISRYDLGPAVAGYAAGNEETEDECVPLAAGLEGHTFDTAVRVLLNNFIDKRRASGDTRPCGPHHLAPMFASLFGIRIEEVKDVKFLDQLRRADI</sequence>
<dbReference type="InParanoid" id="A0A084QT87"/>
<dbReference type="EMBL" id="KL660239">
    <property type="protein sequence ID" value="KFA67172.1"/>
    <property type="molecule type" value="Genomic_DNA"/>
</dbReference>
<feature type="region of interest" description="Disordered" evidence="1">
    <location>
        <begin position="1"/>
        <end position="21"/>
    </location>
</feature>
<evidence type="ECO:0000313" key="2">
    <source>
        <dbReference type="EMBL" id="KFA67172.1"/>
    </source>
</evidence>